<dbReference type="EMBL" id="CP000473">
    <property type="protein sequence ID" value="ABJ84426.1"/>
    <property type="molecule type" value="Genomic_DNA"/>
</dbReference>
<gene>
    <name evidence="1" type="ordered locus">Acid_3453</name>
</gene>
<dbReference type="HOGENOM" id="CLU_1239465_0_0_0"/>
<accession>Q021G3</accession>
<evidence type="ECO:0000313" key="1">
    <source>
        <dbReference type="EMBL" id="ABJ84426.1"/>
    </source>
</evidence>
<protein>
    <submittedName>
        <fullName evidence="1">Uncharacterized protein</fullName>
    </submittedName>
</protein>
<organism evidence="1">
    <name type="scientific">Solibacter usitatus (strain Ellin6076)</name>
    <dbReference type="NCBI Taxonomy" id="234267"/>
    <lineage>
        <taxon>Bacteria</taxon>
        <taxon>Pseudomonadati</taxon>
        <taxon>Acidobacteriota</taxon>
        <taxon>Terriglobia</taxon>
        <taxon>Bryobacterales</taxon>
        <taxon>Solibacteraceae</taxon>
        <taxon>Candidatus Solibacter</taxon>
    </lineage>
</organism>
<name>Q021G3_SOLUE</name>
<sequence length="223" mass="24821">MKHYAIDEWVDFTRGTVAGDDAAQMLAHLRSGCMDCGRLSEFTSKLSMTCTGLASAEVPEASLRLARAIFPVRMQDRSKRGNRLPIEMIFDSFLVPSAAGLRSTWQVGWQGLYRAGDCSVDLRIEPELKSTRAAVIGQISSHVQPAVEMGDLPVCLRAGKLVVAETRSNRFGEFQMEYDQQTQLKLCIYLRDSKSIQVPLKKFTSDQPAVQSQTGVRSRSEEQ</sequence>
<dbReference type="InParanoid" id="Q021G3"/>
<proteinExistence type="predicted"/>
<dbReference type="OrthoDB" id="9829211at2"/>
<dbReference type="AlphaFoldDB" id="Q021G3"/>
<dbReference type="KEGG" id="sus:Acid_3453"/>
<dbReference type="STRING" id="234267.Acid_3453"/>
<reference evidence="1" key="1">
    <citation type="submission" date="2006-10" db="EMBL/GenBank/DDBJ databases">
        <title>Complete sequence of Solibacter usitatus Ellin6076.</title>
        <authorList>
            <consortium name="US DOE Joint Genome Institute"/>
            <person name="Copeland A."/>
            <person name="Lucas S."/>
            <person name="Lapidus A."/>
            <person name="Barry K."/>
            <person name="Detter J.C."/>
            <person name="Glavina del Rio T."/>
            <person name="Hammon N."/>
            <person name="Israni S."/>
            <person name="Dalin E."/>
            <person name="Tice H."/>
            <person name="Pitluck S."/>
            <person name="Thompson L.S."/>
            <person name="Brettin T."/>
            <person name="Bruce D."/>
            <person name="Han C."/>
            <person name="Tapia R."/>
            <person name="Gilna P."/>
            <person name="Schmutz J."/>
            <person name="Larimer F."/>
            <person name="Land M."/>
            <person name="Hauser L."/>
            <person name="Kyrpides N."/>
            <person name="Mikhailova N."/>
            <person name="Janssen P.H."/>
            <person name="Kuske C.R."/>
            <person name="Richardson P."/>
        </authorList>
    </citation>
    <scope>NUCLEOTIDE SEQUENCE</scope>
    <source>
        <strain evidence="1">Ellin6076</strain>
    </source>
</reference>